<dbReference type="Proteomes" id="UP000054988">
    <property type="component" value="Unassembled WGS sequence"/>
</dbReference>
<protein>
    <recommendedName>
        <fullName evidence="8">Methyltransferase domain-containing protein</fullName>
    </recommendedName>
</protein>
<keyword evidence="3 6" id="KW-0479">Metal-binding</keyword>
<evidence type="ECO:0000256" key="6">
    <source>
        <dbReference type="PIRSR" id="PIRSR602403-1"/>
    </source>
</evidence>
<reference evidence="9 10" key="1">
    <citation type="submission" date="2015-12" db="EMBL/GenBank/DDBJ databases">
        <title>Draft genome sequence of Moniliophthora roreri, the causal agent of frosty pod rot of cacao.</title>
        <authorList>
            <person name="Aime M.C."/>
            <person name="Diaz-Valderrama J.R."/>
            <person name="Kijpornyongpan T."/>
            <person name="Phillips-Mora W."/>
        </authorList>
    </citation>
    <scope>NUCLEOTIDE SEQUENCE [LARGE SCALE GENOMIC DNA]</scope>
    <source>
        <strain evidence="9 10">MCA 2952</strain>
    </source>
</reference>
<dbReference type="Gene3D" id="1.10.630.10">
    <property type="entry name" value="Cytochrome P450"/>
    <property type="match status" value="1"/>
</dbReference>
<dbReference type="Pfam" id="PF13847">
    <property type="entry name" value="Methyltransf_31"/>
    <property type="match status" value="1"/>
</dbReference>
<dbReference type="SUPFAM" id="SSF48264">
    <property type="entry name" value="Cytochrome P450"/>
    <property type="match status" value="1"/>
</dbReference>
<dbReference type="SUPFAM" id="SSF53335">
    <property type="entry name" value="S-adenosyl-L-methionine-dependent methyltransferases"/>
    <property type="match status" value="1"/>
</dbReference>
<comment type="cofactor">
    <cofactor evidence="1 6">
        <name>heme</name>
        <dbReference type="ChEBI" id="CHEBI:30413"/>
    </cofactor>
</comment>
<dbReference type="PANTHER" id="PTHR46206">
    <property type="entry name" value="CYTOCHROME P450"/>
    <property type="match status" value="1"/>
</dbReference>
<evidence type="ECO:0000256" key="5">
    <source>
        <dbReference type="ARBA" id="ARBA00023004"/>
    </source>
</evidence>
<dbReference type="Pfam" id="PF00067">
    <property type="entry name" value="p450"/>
    <property type="match status" value="1"/>
</dbReference>
<dbReference type="eggNOG" id="KOG1269">
    <property type="taxonomic scope" value="Eukaryota"/>
</dbReference>
<proteinExistence type="inferred from homology"/>
<dbReference type="GO" id="GO:0020037">
    <property type="term" value="F:heme binding"/>
    <property type="evidence" value="ECO:0007669"/>
    <property type="project" value="InterPro"/>
</dbReference>
<keyword evidence="7" id="KW-1133">Transmembrane helix</keyword>
<feature type="transmembrane region" description="Helical" evidence="7">
    <location>
        <begin position="357"/>
        <end position="376"/>
    </location>
</feature>
<comment type="similarity">
    <text evidence="2">Belongs to the cytochrome P450 family.</text>
</comment>
<evidence type="ECO:0000313" key="9">
    <source>
        <dbReference type="EMBL" id="KTB45568.1"/>
    </source>
</evidence>
<dbReference type="InterPro" id="IPR001128">
    <property type="entry name" value="Cyt_P450"/>
</dbReference>
<dbReference type="CDD" id="cd02440">
    <property type="entry name" value="AdoMet_MTases"/>
    <property type="match status" value="1"/>
</dbReference>
<dbReference type="InterPro" id="IPR017972">
    <property type="entry name" value="Cyt_P450_CS"/>
</dbReference>
<keyword evidence="6" id="KW-0349">Heme</keyword>
<evidence type="ECO:0000256" key="4">
    <source>
        <dbReference type="ARBA" id="ARBA00023002"/>
    </source>
</evidence>
<keyword evidence="5 6" id="KW-0408">Iron</keyword>
<feature type="binding site" description="axial binding residue" evidence="6">
    <location>
        <position position="764"/>
    </location>
    <ligand>
        <name>heme</name>
        <dbReference type="ChEBI" id="CHEBI:30413"/>
    </ligand>
    <ligandPart>
        <name>Fe</name>
        <dbReference type="ChEBI" id="CHEBI:18248"/>
    </ligandPart>
</feature>
<dbReference type="CDD" id="cd11041">
    <property type="entry name" value="CYP503A1-like"/>
    <property type="match status" value="1"/>
</dbReference>
<evidence type="ECO:0000256" key="7">
    <source>
        <dbReference type="SAM" id="Phobius"/>
    </source>
</evidence>
<feature type="domain" description="Methyltransferase" evidence="8">
    <location>
        <begin position="32"/>
        <end position="144"/>
    </location>
</feature>
<evidence type="ECO:0000313" key="10">
    <source>
        <dbReference type="Proteomes" id="UP000054988"/>
    </source>
</evidence>
<feature type="transmembrane region" description="Helical" evidence="7">
    <location>
        <begin position="328"/>
        <end position="345"/>
    </location>
</feature>
<dbReference type="InterPro" id="IPR025714">
    <property type="entry name" value="Methyltranfer_dom"/>
</dbReference>
<evidence type="ECO:0000256" key="3">
    <source>
        <dbReference type="ARBA" id="ARBA00022723"/>
    </source>
</evidence>
<dbReference type="EMBL" id="LATX01000668">
    <property type="protein sequence ID" value="KTB45568.1"/>
    <property type="molecule type" value="Genomic_DNA"/>
</dbReference>
<dbReference type="GO" id="GO:0004497">
    <property type="term" value="F:monooxygenase activity"/>
    <property type="evidence" value="ECO:0007669"/>
    <property type="project" value="InterPro"/>
</dbReference>
<dbReference type="PRINTS" id="PR00465">
    <property type="entry name" value="EP450IV"/>
</dbReference>
<accession>A0A0W0GAJ5</accession>
<keyword evidence="7" id="KW-0472">Membrane</keyword>
<keyword evidence="4" id="KW-0560">Oxidoreductase</keyword>
<gene>
    <name evidence="9" type="ORF">WG66_1915</name>
</gene>
<comment type="caution">
    <text evidence="9">The sequence shown here is derived from an EMBL/GenBank/DDBJ whole genome shotgun (WGS) entry which is preliminary data.</text>
</comment>
<dbReference type="AlphaFoldDB" id="A0A0W0GAJ5"/>
<evidence type="ECO:0000256" key="1">
    <source>
        <dbReference type="ARBA" id="ARBA00001971"/>
    </source>
</evidence>
<evidence type="ECO:0000256" key="2">
    <source>
        <dbReference type="ARBA" id="ARBA00010617"/>
    </source>
</evidence>
<dbReference type="InterPro" id="IPR002403">
    <property type="entry name" value="Cyt_P450_E_grp-IV"/>
</dbReference>
<keyword evidence="7" id="KW-0812">Transmembrane</keyword>
<dbReference type="PROSITE" id="PS00086">
    <property type="entry name" value="CYTOCHROME_P450"/>
    <property type="match status" value="1"/>
</dbReference>
<dbReference type="Gene3D" id="3.40.50.150">
    <property type="entry name" value="Vaccinia Virus protein VP39"/>
    <property type="match status" value="1"/>
</dbReference>
<dbReference type="eggNOG" id="KOG0158">
    <property type="taxonomic scope" value="Eukaryota"/>
</dbReference>
<evidence type="ECO:0000259" key="8">
    <source>
        <dbReference type="Pfam" id="PF13847"/>
    </source>
</evidence>
<dbReference type="GO" id="GO:0005506">
    <property type="term" value="F:iron ion binding"/>
    <property type="evidence" value="ECO:0007669"/>
    <property type="project" value="InterPro"/>
</dbReference>
<sequence>MTSHFSVIFHGDSVASSQTRHRRRLYAGVEPKHGMRILDVGCGTGSAALELAQFEDTHIVGVDSDMTKVAKANQLSVKHGLSHRVKFVHAAPDGATLLNIFGRQSFDGIYCLETLKSAASFNDIYRNLAQLLRMGGRLAVYEWCWTPRLEFTNADHVRFAGLIETSTGIGHRPVAGRTVDAALQALEDAGLSVIFCQDLAHPNPAAVPWYDHLDSVLQGNDSWSGSFWRKDSIEVFGGLTKNSAQLLSEAGRLQLFSPMVMLCPIHGFRHLHIRRILISTDVTVTEFLFQETVTNDYAQYFITQKPPPLRISVQDPFQAKQGMPSIEVFSYVLVACVAILLLRGFRAGQRLKYRVIPSVGSQGLIASYITAISFLFNSKKIILEGYEKHRGKVFKIPLVDRWHILVSGASLVDDLKKAPEDVLSFQEGANVTVQTDHTFGTSIRQDPYHISVIQGSLTRNLGDKILDLRKEAVASFGDEIPITEEWTSYPVWDAVMNIVARTSNRVYVGLPLCRNAEYININKYFTVQVVISAQIINLFPSFLKGLVGQYLTPVPGSIKRASQYLQPIIEKRLRRVQEEGSEYSGKPNDLLSWLIDEATNEERRNVQDLVRRVLTVNFASIHSTTMACVNFLYCLAAHPQYVDELREEVESIVEEEGWTKASLQRMRKLDSFLKESERYSGSMGVVLNRMVLKDFTFSDGTTVPTGSMVGVPGYALHHDESYYPDPNQFIPSRFAKLQSHDESKHQLVSLSSDYTLFGVGRHACPGRFFAASELKIIIAHALLTYDLRFANEGVIPDSMWFGIYSTPNRNGKILFRKRAGN</sequence>
<dbReference type="InterPro" id="IPR029063">
    <property type="entry name" value="SAM-dependent_MTases_sf"/>
</dbReference>
<name>A0A0W0GAJ5_MONRR</name>
<dbReference type="GO" id="GO:0016705">
    <property type="term" value="F:oxidoreductase activity, acting on paired donors, with incorporation or reduction of molecular oxygen"/>
    <property type="evidence" value="ECO:0007669"/>
    <property type="project" value="InterPro"/>
</dbReference>
<organism evidence="9 10">
    <name type="scientific">Moniliophthora roreri</name>
    <name type="common">Frosty pod rot fungus</name>
    <name type="synonym">Monilia roreri</name>
    <dbReference type="NCBI Taxonomy" id="221103"/>
    <lineage>
        <taxon>Eukaryota</taxon>
        <taxon>Fungi</taxon>
        <taxon>Dikarya</taxon>
        <taxon>Basidiomycota</taxon>
        <taxon>Agaricomycotina</taxon>
        <taxon>Agaricomycetes</taxon>
        <taxon>Agaricomycetidae</taxon>
        <taxon>Agaricales</taxon>
        <taxon>Marasmiineae</taxon>
        <taxon>Marasmiaceae</taxon>
        <taxon>Moniliophthora</taxon>
    </lineage>
</organism>
<dbReference type="InterPro" id="IPR036396">
    <property type="entry name" value="Cyt_P450_sf"/>
</dbReference>